<dbReference type="InterPro" id="IPR005330">
    <property type="entry name" value="MHYT_dom"/>
</dbReference>
<dbReference type="GO" id="GO:0000155">
    <property type="term" value="F:phosphorelay sensor kinase activity"/>
    <property type="evidence" value="ECO:0007669"/>
    <property type="project" value="InterPro"/>
</dbReference>
<comment type="catalytic activity">
    <reaction evidence="1">
        <text>ATP + protein L-histidine = ADP + protein N-phospho-L-histidine.</text>
        <dbReference type="EC" id="2.7.13.3"/>
    </reaction>
</comment>
<keyword evidence="6" id="KW-0472">Membrane</keyword>
<dbReference type="Pfam" id="PF03707">
    <property type="entry name" value="MHYT"/>
    <property type="match status" value="2"/>
</dbReference>
<dbReference type="Pfam" id="PF00512">
    <property type="entry name" value="HisKA"/>
    <property type="match status" value="1"/>
</dbReference>
<dbReference type="SMART" id="SM00388">
    <property type="entry name" value="HisKA"/>
    <property type="match status" value="1"/>
</dbReference>
<dbReference type="AlphaFoldDB" id="A0AAD5X3U5"/>
<protein>
    <recommendedName>
        <fullName evidence="2">histidine kinase</fullName>
        <ecNumber evidence="2">2.7.13.3</ecNumber>
    </recommendedName>
</protein>
<dbReference type="EMBL" id="JADGJD010000615">
    <property type="protein sequence ID" value="KAJ3049643.1"/>
    <property type="molecule type" value="Genomic_DNA"/>
</dbReference>
<keyword evidence="4" id="KW-0418">Kinase</keyword>
<dbReference type="InterPro" id="IPR036097">
    <property type="entry name" value="HisK_dim/P_sf"/>
</dbReference>
<evidence type="ECO:0000256" key="4">
    <source>
        <dbReference type="ARBA" id="ARBA00022777"/>
    </source>
</evidence>
<keyword evidence="6" id="KW-0812">Transmembrane</keyword>
<dbReference type="PROSITE" id="PS50109">
    <property type="entry name" value="HIS_KIN"/>
    <property type="match status" value="1"/>
</dbReference>
<feature type="transmembrane region" description="Helical" evidence="6">
    <location>
        <begin position="18"/>
        <end position="39"/>
    </location>
</feature>
<evidence type="ECO:0000256" key="1">
    <source>
        <dbReference type="ARBA" id="ARBA00000085"/>
    </source>
</evidence>
<keyword evidence="3" id="KW-0808">Transferase</keyword>
<dbReference type="SUPFAM" id="SSF47384">
    <property type="entry name" value="Homodimeric domain of signal transducing histidine kinase"/>
    <property type="match status" value="1"/>
</dbReference>
<evidence type="ECO:0000256" key="3">
    <source>
        <dbReference type="ARBA" id="ARBA00022679"/>
    </source>
</evidence>
<dbReference type="GO" id="GO:0005886">
    <property type="term" value="C:plasma membrane"/>
    <property type="evidence" value="ECO:0007669"/>
    <property type="project" value="TreeGrafter"/>
</dbReference>
<sequence>MEAADTILEKKWSIPLSLLSYLVAVLGAYTTTQIFCIIVECKRLARKLLWLALASVTLGGCGIFSMHFVGVLAMDIGIEVSYDIPLTVLSFIVAVTFTFLTLAADDLFLVLSRLRTYIKHGRHHSSPFRSALFDPNGRYQQLSSDSNGPRDEEAGLENGSAPVGGSSSSSRPSFGSEGDLFGEELRRTHSDDTHMWVDRWGGSTAIGRLFWKFWMSCTFLVVFKGLTLALAFASMHYIGMYAMIMEARITWNPWWILASLLDVWFICIVAFIFMPLEVNLVSQFIFSLVCGFGSALMHYTGMFAATFHTWLPPPYNKGGYPLYLAFLVTSAAFASCFLSYILLANSVTESRNRLADMIHTKRSLWKVMAEKEAAERANRVKTEFINVASHEIRTPLHSIFGYTELLSQTPLTQDQQSYVKAIKNGCDTIQLITNNVLDFTKLERGNAESVARPVECDLRKLAENVVRSCAPKQRVGVDLICWVREGVPETVFLDEIYLTRVLMNLVSNALKFTSCGMIV</sequence>
<evidence type="ECO:0000256" key="2">
    <source>
        <dbReference type="ARBA" id="ARBA00012438"/>
    </source>
</evidence>
<feature type="domain" description="Histidine kinase" evidence="7">
    <location>
        <begin position="387"/>
        <end position="519"/>
    </location>
</feature>
<gene>
    <name evidence="9" type="ORF">HK097_009379</name>
</gene>
<evidence type="ECO:0000313" key="10">
    <source>
        <dbReference type="Proteomes" id="UP001212841"/>
    </source>
</evidence>
<name>A0AAD5X3U5_9FUNG</name>
<evidence type="ECO:0000256" key="6">
    <source>
        <dbReference type="SAM" id="Phobius"/>
    </source>
</evidence>
<dbReference type="PANTHER" id="PTHR43047">
    <property type="entry name" value="TWO-COMPONENT HISTIDINE PROTEIN KINASE"/>
    <property type="match status" value="1"/>
</dbReference>
<feature type="region of interest" description="Disordered" evidence="5">
    <location>
        <begin position="129"/>
        <end position="177"/>
    </location>
</feature>
<evidence type="ECO:0000256" key="5">
    <source>
        <dbReference type="SAM" id="MobiDB-lite"/>
    </source>
</evidence>
<dbReference type="InterPro" id="IPR003661">
    <property type="entry name" value="HisK_dim/P_dom"/>
</dbReference>
<evidence type="ECO:0000313" key="9">
    <source>
        <dbReference type="EMBL" id="KAJ3049643.1"/>
    </source>
</evidence>
<feature type="transmembrane region" description="Helical" evidence="6">
    <location>
        <begin position="254"/>
        <end position="273"/>
    </location>
</feature>
<feature type="transmembrane region" description="Helical" evidence="6">
    <location>
        <begin position="285"/>
        <end position="310"/>
    </location>
</feature>
<accession>A0AAD5X3U5</accession>
<dbReference type="Proteomes" id="UP001212841">
    <property type="component" value="Unassembled WGS sequence"/>
</dbReference>
<feature type="transmembrane region" description="Helical" evidence="6">
    <location>
        <begin position="86"/>
        <end position="111"/>
    </location>
</feature>
<dbReference type="Gene3D" id="3.30.565.10">
    <property type="entry name" value="Histidine kinase-like ATPase, C-terminal domain"/>
    <property type="match status" value="1"/>
</dbReference>
<feature type="domain" description="MHYT" evidence="8">
    <location>
        <begin position="12"/>
        <end position="308"/>
    </location>
</feature>
<keyword evidence="10" id="KW-1185">Reference proteome</keyword>
<feature type="compositionally biased region" description="Low complexity" evidence="5">
    <location>
        <begin position="159"/>
        <end position="177"/>
    </location>
</feature>
<feature type="transmembrane region" description="Helical" evidence="6">
    <location>
        <begin position="213"/>
        <end position="234"/>
    </location>
</feature>
<evidence type="ECO:0000259" key="7">
    <source>
        <dbReference type="PROSITE" id="PS50109"/>
    </source>
</evidence>
<organism evidence="9 10">
    <name type="scientific">Rhizophlyctis rosea</name>
    <dbReference type="NCBI Taxonomy" id="64517"/>
    <lineage>
        <taxon>Eukaryota</taxon>
        <taxon>Fungi</taxon>
        <taxon>Fungi incertae sedis</taxon>
        <taxon>Chytridiomycota</taxon>
        <taxon>Chytridiomycota incertae sedis</taxon>
        <taxon>Chytridiomycetes</taxon>
        <taxon>Rhizophlyctidales</taxon>
        <taxon>Rhizophlyctidaceae</taxon>
        <taxon>Rhizophlyctis</taxon>
    </lineage>
</organism>
<proteinExistence type="predicted"/>
<dbReference type="GO" id="GO:0009927">
    <property type="term" value="F:histidine phosphotransfer kinase activity"/>
    <property type="evidence" value="ECO:0007669"/>
    <property type="project" value="TreeGrafter"/>
</dbReference>
<dbReference type="PROSITE" id="PS50924">
    <property type="entry name" value="MHYT"/>
    <property type="match status" value="1"/>
</dbReference>
<dbReference type="InterPro" id="IPR005467">
    <property type="entry name" value="His_kinase_dom"/>
</dbReference>
<dbReference type="SUPFAM" id="SSF55874">
    <property type="entry name" value="ATPase domain of HSP90 chaperone/DNA topoisomerase II/histidine kinase"/>
    <property type="match status" value="1"/>
</dbReference>
<dbReference type="PANTHER" id="PTHR43047:SF66">
    <property type="entry name" value="HISKA"/>
    <property type="match status" value="1"/>
</dbReference>
<dbReference type="CDD" id="cd00082">
    <property type="entry name" value="HisKA"/>
    <property type="match status" value="1"/>
</dbReference>
<feature type="transmembrane region" description="Helical" evidence="6">
    <location>
        <begin position="322"/>
        <end position="343"/>
    </location>
</feature>
<keyword evidence="6" id="KW-1133">Transmembrane helix</keyword>
<comment type="caution">
    <text evidence="9">The sequence shown here is derived from an EMBL/GenBank/DDBJ whole genome shotgun (WGS) entry which is preliminary data.</text>
</comment>
<evidence type="ECO:0000259" key="8">
    <source>
        <dbReference type="PROSITE" id="PS50924"/>
    </source>
</evidence>
<dbReference type="Gene3D" id="1.10.287.130">
    <property type="match status" value="1"/>
</dbReference>
<feature type="transmembrane region" description="Helical" evidence="6">
    <location>
        <begin position="48"/>
        <end position="74"/>
    </location>
</feature>
<dbReference type="InterPro" id="IPR036890">
    <property type="entry name" value="HATPase_C_sf"/>
</dbReference>
<reference evidence="9" key="1">
    <citation type="submission" date="2020-05" db="EMBL/GenBank/DDBJ databases">
        <title>Phylogenomic resolution of chytrid fungi.</title>
        <authorList>
            <person name="Stajich J.E."/>
            <person name="Amses K."/>
            <person name="Simmons R."/>
            <person name="Seto K."/>
            <person name="Myers J."/>
            <person name="Bonds A."/>
            <person name="Quandt C.A."/>
            <person name="Barry K."/>
            <person name="Liu P."/>
            <person name="Grigoriev I."/>
            <person name="Longcore J.E."/>
            <person name="James T.Y."/>
        </authorList>
    </citation>
    <scope>NUCLEOTIDE SEQUENCE</scope>
    <source>
        <strain evidence="9">JEL0318</strain>
    </source>
</reference>
<dbReference type="EC" id="2.7.13.3" evidence="2"/>
<feature type="compositionally biased region" description="Polar residues" evidence="5">
    <location>
        <begin position="138"/>
        <end position="147"/>
    </location>
</feature>